<dbReference type="GO" id="GO:0044716">
    <property type="term" value="F:8-oxo-GDP phosphatase activity"/>
    <property type="evidence" value="ECO:0007669"/>
    <property type="project" value="TreeGrafter"/>
</dbReference>
<keyword evidence="9" id="KW-0234">DNA repair</keyword>
<dbReference type="CDD" id="cd03425">
    <property type="entry name" value="NUDIX_MutT_NudA_like"/>
    <property type="match status" value="1"/>
</dbReference>
<evidence type="ECO:0000259" key="13">
    <source>
        <dbReference type="PROSITE" id="PS51462"/>
    </source>
</evidence>
<keyword evidence="4" id="KW-0235">DNA replication</keyword>
<evidence type="ECO:0000256" key="9">
    <source>
        <dbReference type="ARBA" id="ARBA00023204"/>
    </source>
</evidence>
<keyword evidence="8" id="KW-0460">Magnesium</keyword>
<dbReference type="Gene3D" id="3.90.79.10">
    <property type="entry name" value="Nucleoside Triphosphate Pyrophosphohydrolase"/>
    <property type="match status" value="1"/>
</dbReference>
<protein>
    <recommendedName>
        <fullName evidence="11">8-oxo-dGTP diphosphatase</fullName>
        <ecNumber evidence="11">3.6.1.55</ecNumber>
    </recommendedName>
</protein>
<dbReference type="GO" id="GO:0044715">
    <property type="term" value="F:8-oxo-dGDP phosphatase activity"/>
    <property type="evidence" value="ECO:0007669"/>
    <property type="project" value="TreeGrafter"/>
</dbReference>
<evidence type="ECO:0000256" key="8">
    <source>
        <dbReference type="ARBA" id="ARBA00022842"/>
    </source>
</evidence>
<evidence type="ECO:0000256" key="5">
    <source>
        <dbReference type="ARBA" id="ARBA00022723"/>
    </source>
</evidence>
<dbReference type="GO" id="GO:0046872">
    <property type="term" value="F:metal ion binding"/>
    <property type="evidence" value="ECO:0007669"/>
    <property type="project" value="UniProtKB-KW"/>
</dbReference>
<dbReference type="EMBL" id="PDJH01000001">
    <property type="protein sequence ID" value="PFG36853.1"/>
    <property type="molecule type" value="Genomic_DNA"/>
</dbReference>
<evidence type="ECO:0000313" key="15">
    <source>
        <dbReference type="Proteomes" id="UP000221394"/>
    </source>
</evidence>
<dbReference type="InterPro" id="IPR000086">
    <property type="entry name" value="NUDIX_hydrolase_dom"/>
</dbReference>
<comment type="catalytic activity">
    <reaction evidence="10">
        <text>8-oxo-dGTP + H2O = 8-oxo-dGMP + diphosphate + H(+)</text>
        <dbReference type="Rhea" id="RHEA:31575"/>
        <dbReference type="ChEBI" id="CHEBI:15377"/>
        <dbReference type="ChEBI" id="CHEBI:15378"/>
        <dbReference type="ChEBI" id="CHEBI:33019"/>
        <dbReference type="ChEBI" id="CHEBI:63224"/>
        <dbReference type="ChEBI" id="CHEBI:77896"/>
        <dbReference type="EC" id="3.6.1.55"/>
    </reaction>
</comment>
<dbReference type="OrthoDB" id="9804442at2"/>
<accession>A0A2A9EDH0</accession>
<sequence length="145" mass="16102">MERKLVVAAAIVDDLSAPSVLLGARRSRPEHLVGMWEFPGGKVDPGETPEQALHRELCEELGVKVELGSEFVGPDDGGWIITDRHVMRLWFAQVREGAPEPLIEHDLVRWLAPEDWDSVPWLPGDVRIVEELRLHVGAGFRGAGT</sequence>
<evidence type="ECO:0000313" key="14">
    <source>
        <dbReference type="EMBL" id="PFG36853.1"/>
    </source>
</evidence>
<evidence type="ECO:0000256" key="1">
    <source>
        <dbReference type="ARBA" id="ARBA00001946"/>
    </source>
</evidence>
<comment type="caution">
    <text evidence="14">The sequence shown here is derived from an EMBL/GenBank/DDBJ whole genome shotgun (WGS) entry which is preliminary data.</text>
</comment>
<dbReference type="SUPFAM" id="SSF55811">
    <property type="entry name" value="Nudix"/>
    <property type="match status" value="1"/>
</dbReference>
<evidence type="ECO:0000256" key="3">
    <source>
        <dbReference type="ARBA" id="ARBA00022457"/>
    </source>
</evidence>
<reference evidence="14 15" key="1">
    <citation type="submission" date="2017-10" db="EMBL/GenBank/DDBJ databases">
        <title>Sequencing the genomes of 1000 actinobacteria strains.</title>
        <authorList>
            <person name="Klenk H.-P."/>
        </authorList>
    </citation>
    <scope>NUCLEOTIDE SEQUENCE [LARGE SCALE GENOMIC DNA]</scope>
    <source>
        <strain evidence="14 15">DSM 21574</strain>
    </source>
</reference>
<dbReference type="GO" id="GO:0008413">
    <property type="term" value="F:8-oxo-7,8-dihydroguanosine triphosphate pyrophosphatase activity"/>
    <property type="evidence" value="ECO:0007669"/>
    <property type="project" value="TreeGrafter"/>
</dbReference>
<evidence type="ECO:0000256" key="6">
    <source>
        <dbReference type="ARBA" id="ARBA00022763"/>
    </source>
</evidence>
<evidence type="ECO:0000256" key="12">
    <source>
        <dbReference type="RuleBase" id="RU003476"/>
    </source>
</evidence>
<dbReference type="Pfam" id="PF00293">
    <property type="entry name" value="NUDIX"/>
    <property type="match status" value="1"/>
</dbReference>
<keyword evidence="15" id="KW-1185">Reference proteome</keyword>
<dbReference type="RefSeq" id="WP_098457990.1">
    <property type="nucleotide sequence ID" value="NZ_PDJH01000001.1"/>
</dbReference>
<gene>
    <name evidence="14" type="ORF">ATL41_1592</name>
</gene>
<dbReference type="PANTHER" id="PTHR47707">
    <property type="entry name" value="8-OXO-DGTP DIPHOSPHATASE"/>
    <property type="match status" value="1"/>
</dbReference>
<evidence type="ECO:0000256" key="10">
    <source>
        <dbReference type="ARBA" id="ARBA00035861"/>
    </source>
</evidence>
<dbReference type="AlphaFoldDB" id="A0A2A9EDH0"/>
<evidence type="ECO:0000256" key="4">
    <source>
        <dbReference type="ARBA" id="ARBA00022705"/>
    </source>
</evidence>
<evidence type="ECO:0000256" key="2">
    <source>
        <dbReference type="ARBA" id="ARBA00005582"/>
    </source>
</evidence>
<dbReference type="PANTHER" id="PTHR47707:SF1">
    <property type="entry name" value="NUDIX HYDROLASE FAMILY PROTEIN"/>
    <property type="match status" value="1"/>
</dbReference>
<comment type="similarity">
    <text evidence="2 12">Belongs to the Nudix hydrolase family.</text>
</comment>
<proteinExistence type="inferred from homology"/>
<dbReference type="GO" id="GO:0006281">
    <property type="term" value="P:DNA repair"/>
    <property type="evidence" value="ECO:0007669"/>
    <property type="project" value="UniProtKB-KW"/>
</dbReference>
<dbReference type="EC" id="3.6.1.55" evidence="11"/>
<dbReference type="PROSITE" id="PS00893">
    <property type="entry name" value="NUDIX_BOX"/>
    <property type="match status" value="1"/>
</dbReference>
<dbReference type="InterPro" id="IPR047127">
    <property type="entry name" value="MutT-like"/>
</dbReference>
<dbReference type="Proteomes" id="UP000221394">
    <property type="component" value="Unassembled WGS sequence"/>
</dbReference>
<keyword evidence="6" id="KW-0227">DNA damage</keyword>
<comment type="cofactor">
    <cofactor evidence="1">
        <name>Mg(2+)</name>
        <dbReference type="ChEBI" id="CHEBI:18420"/>
    </cofactor>
</comment>
<dbReference type="GO" id="GO:0006260">
    <property type="term" value="P:DNA replication"/>
    <property type="evidence" value="ECO:0007669"/>
    <property type="project" value="UniProtKB-KW"/>
</dbReference>
<evidence type="ECO:0000256" key="11">
    <source>
        <dbReference type="ARBA" id="ARBA00038905"/>
    </source>
</evidence>
<dbReference type="InterPro" id="IPR015797">
    <property type="entry name" value="NUDIX_hydrolase-like_dom_sf"/>
</dbReference>
<dbReference type="PRINTS" id="PR00502">
    <property type="entry name" value="NUDIXFAMILY"/>
</dbReference>
<keyword evidence="7 12" id="KW-0378">Hydrolase</keyword>
<keyword evidence="5" id="KW-0479">Metal-binding</keyword>
<dbReference type="GO" id="GO:0035539">
    <property type="term" value="F:8-oxo-7,8-dihydrodeoxyguanosine triphosphate pyrophosphatase activity"/>
    <property type="evidence" value="ECO:0007669"/>
    <property type="project" value="UniProtKB-EC"/>
</dbReference>
<name>A0A2A9EDH0_9MICO</name>
<keyword evidence="3" id="KW-0515">Mutator protein</keyword>
<feature type="domain" description="Nudix hydrolase" evidence="13">
    <location>
        <begin position="2"/>
        <end position="134"/>
    </location>
</feature>
<evidence type="ECO:0000256" key="7">
    <source>
        <dbReference type="ARBA" id="ARBA00022801"/>
    </source>
</evidence>
<dbReference type="InterPro" id="IPR020476">
    <property type="entry name" value="Nudix_hydrolase"/>
</dbReference>
<organism evidence="14 15">
    <name type="scientific">Flavimobilis soli</name>
    <dbReference type="NCBI Taxonomy" id="442709"/>
    <lineage>
        <taxon>Bacteria</taxon>
        <taxon>Bacillati</taxon>
        <taxon>Actinomycetota</taxon>
        <taxon>Actinomycetes</taxon>
        <taxon>Micrococcales</taxon>
        <taxon>Jonesiaceae</taxon>
        <taxon>Flavimobilis</taxon>
    </lineage>
</organism>
<dbReference type="InterPro" id="IPR020084">
    <property type="entry name" value="NUDIX_hydrolase_CS"/>
</dbReference>
<dbReference type="PROSITE" id="PS51462">
    <property type="entry name" value="NUDIX"/>
    <property type="match status" value="1"/>
</dbReference>